<keyword evidence="3" id="KW-1185">Reference proteome</keyword>
<evidence type="ECO:0000313" key="3">
    <source>
        <dbReference type="Proteomes" id="UP000184356"/>
    </source>
</evidence>
<dbReference type="GeneID" id="63761558"/>
<name>A0A1L9T059_9EURO</name>
<sequence length="321" mass="33293">MTISKLCPTLKQTSLFPGEDSASLNAVRVINALAGGGVITEVVTAVATTAVTTGTVITTDCDTTTVPPQEVIEPVTSTVEDRDEATVTVGETCYKHILITVTVTGTGSRCLPGLSTAPWAREFEPLPLSGVHWSLRSRVSTSCETTVVPSGTTGSTTTDCTTITTPLTTSTWTTATGYIACPTTSLTGPTGPSSSSTTTSLTGPTSSTTSTTSPESTTTTTTTTPETTTTTTTTCQSYTITEASSTEYELVPDYIYEPTTEQVTATVTDVASVKDTVVESTTTSTSETVTLTIATCTEDGEEPPDAVVTMTPHLLRPTSSR</sequence>
<dbReference type="VEuPathDB" id="FungiDB:ASPSYDRAFT_36905"/>
<proteinExistence type="predicted"/>
<dbReference type="Proteomes" id="UP000184356">
    <property type="component" value="Unassembled WGS sequence"/>
</dbReference>
<organism evidence="2 3">
    <name type="scientific">Aspergillus sydowii CBS 593.65</name>
    <dbReference type="NCBI Taxonomy" id="1036612"/>
    <lineage>
        <taxon>Eukaryota</taxon>
        <taxon>Fungi</taxon>
        <taxon>Dikarya</taxon>
        <taxon>Ascomycota</taxon>
        <taxon>Pezizomycotina</taxon>
        <taxon>Eurotiomycetes</taxon>
        <taxon>Eurotiomycetidae</taxon>
        <taxon>Eurotiales</taxon>
        <taxon>Aspergillaceae</taxon>
        <taxon>Aspergillus</taxon>
        <taxon>Aspergillus subgen. Nidulantes</taxon>
    </lineage>
</organism>
<accession>A0A1L9T059</accession>
<dbReference type="AlphaFoldDB" id="A0A1L9T059"/>
<evidence type="ECO:0000256" key="1">
    <source>
        <dbReference type="SAM" id="MobiDB-lite"/>
    </source>
</evidence>
<feature type="region of interest" description="Disordered" evidence="1">
    <location>
        <begin position="184"/>
        <end position="233"/>
    </location>
</feature>
<gene>
    <name evidence="2" type="ORF">ASPSYDRAFT_36905</name>
</gene>
<evidence type="ECO:0000313" key="2">
    <source>
        <dbReference type="EMBL" id="OJJ52808.1"/>
    </source>
</evidence>
<reference evidence="3" key="1">
    <citation type="journal article" date="2017" name="Genome Biol.">
        <title>Comparative genomics reveals high biological diversity and specific adaptations in the industrially and medically important fungal genus Aspergillus.</title>
        <authorList>
            <person name="de Vries R.P."/>
            <person name="Riley R."/>
            <person name="Wiebenga A."/>
            <person name="Aguilar-Osorio G."/>
            <person name="Amillis S."/>
            <person name="Uchima C.A."/>
            <person name="Anderluh G."/>
            <person name="Asadollahi M."/>
            <person name="Askin M."/>
            <person name="Barry K."/>
            <person name="Battaglia E."/>
            <person name="Bayram O."/>
            <person name="Benocci T."/>
            <person name="Braus-Stromeyer S.A."/>
            <person name="Caldana C."/>
            <person name="Canovas D."/>
            <person name="Cerqueira G.C."/>
            <person name="Chen F."/>
            <person name="Chen W."/>
            <person name="Choi C."/>
            <person name="Clum A."/>
            <person name="Dos Santos R.A."/>
            <person name="Damasio A.R."/>
            <person name="Diallinas G."/>
            <person name="Emri T."/>
            <person name="Fekete E."/>
            <person name="Flipphi M."/>
            <person name="Freyberg S."/>
            <person name="Gallo A."/>
            <person name="Gournas C."/>
            <person name="Habgood R."/>
            <person name="Hainaut M."/>
            <person name="Harispe M.L."/>
            <person name="Henrissat B."/>
            <person name="Hilden K.S."/>
            <person name="Hope R."/>
            <person name="Hossain A."/>
            <person name="Karabika E."/>
            <person name="Karaffa L."/>
            <person name="Karanyi Z."/>
            <person name="Krasevec N."/>
            <person name="Kuo A."/>
            <person name="Kusch H."/>
            <person name="LaButti K."/>
            <person name="Lagendijk E.L."/>
            <person name="Lapidus A."/>
            <person name="Levasseur A."/>
            <person name="Lindquist E."/>
            <person name="Lipzen A."/>
            <person name="Logrieco A.F."/>
            <person name="MacCabe A."/>
            <person name="Maekelae M.R."/>
            <person name="Malavazi I."/>
            <person name="Melin P."/>
            <person name="Meyer V."/>
            <person name="Mielnichuk N."/>
            <person name="Miskei M."/>
            <person name="Molnar A.P."/>
            <person name="Mule G."/>
            <person name="Ngan C.Y."/>
            <person name="Orejas M."/>
            <person name="Orosz E."/>
            <person name="Ouedraogo J.P."/>
            <person name="Overkamp K.M."/>
            <person name="Park H.-S."/>
            <person name="Perrone G."/>
            <person name="Piumi F."/>
            <person name="Punt P.J."/>
            <person name="Ram A.F."/>
            <person name="Ramon A."/>
            <person name="Rauscher S."/>
            <person name="Record E."/>
            <person name="Riano-Pachon D.M."/>
            <person name="Robert V."/>
            <person name="Roehrig J."/>
            <person name="Ruller R."/>
            <person name="Salamov A."/>
            <person name="Salih N.S."/>
            <person name="Samson R.A."/>
            <person name="Sandor E."/>
            <person name="Sanguinetti M."/>
            <person name="Schuetze T."/>
            <person name="Sepcic K."/>
            <person name="Shelest E."/>
            <person name="Sherlock G."/>
            <person name="Sophianopoulou V."/>
            <person name="Squina F.M."/>
            <person name="Sun H."/>
            <person name="Susca A."/>
            <person name="Todd R.B."/>
            <person name="Tsang A."/>
            <person name="Unkles S.E."/>
            <person name="van de Wiele N."/>
            <person name="van Rossen-Uffink D."/>
            <person name="Oliveira J.V."/>
            <person name="Vesth T.C."/>
            <person name="Visser J."/>
            <person name="Yu J.-H."/>
            <person name="Zhou M."/>
            <person name="Andersen M.R."/>
            <person name="Archer D.B."/>
            <person name="Baker S.E."/>
            <person name="Benoit I."/>
            <person name="Brakhage A.A."/>
            <person name="Braus G.H."/>
            <person name="Fischer R."/>
            <person name="Frisvad J.C."/>
            <person name="Goldman G.H."/>
            <person name="Houbraken J."/>
            <person name="Oakley B."/>
            <person name="Pocsi I."/>
            <person name="Scazzocchio C."/>
            <person name="Seiboth B."/>
            <person name="vanKuyk P.A."/>
            <person name="Wortman J."/>
            <person name="Dyer P.S."/>
            <person name="Grigoriev I.V."/>
        </authorList>
    </citation>
    <scope>NUCLEOTIDE SEQUENCE [LARGE SCALE GENOMIC DNA]</scope>
    <source>
        <strain evidence="3">CBS 593.65</strain>
    </source>
</reference>
<dbReference type="EMBL" id="KV878599">
    <property type="protein sequence ID" value="OJJ52808.1"/>
    <property type="molecule type" value="Genomic_DNA"/>
</dbReference>
<dbReference type="OrthoDB" id="10689796at2759"/>
<dbReference type="RefSeq" id="XP_040696614.1">
    <property type="nucleotide sequence ID" value="XM_040845485.1"/>
</dbReference>
<protein>
    <submittedName>
        <fullName evidence="2">Uncharacterized protein</fullName>
    </submittedName>
</protein>